<evidence type="ECO:0000313" key="2">
    <source>
        <dbReference type="EMBL" id="UOF00608.1"/>
    </source>
</evidence>
<name>A0ABY4C6L7_9BACT</name>
<evidence type="ECO:0000256" key="1">
    <source>
        <dbReference type="SAM" id="SignalP"/>
    </source>
</evidence>
<keyword evidence="1" id="KW-0732">Signal</keyword>
<protein>
    <submittedName>
        <fullName evidence="2">Uncharacterized protein</fullName>
    </submittedName>
</protein>
<organism evidence="2 3">
    <name type="scientific">Bdellovibrio reynosensis</name>
    <dbReference type="NCBI Taxonomy" id="2835041"/>
    <lineage>
        <taxon>Bacteria</taxon>
        <taxon>Pseudomonadati</taxon>
        <taxon>Bdellovibrionota</taxon>
        <taxon>Bdellovibrionia</taxon>
        <taxon>Bdellovibrionales</taxon>
        <taxon>Pseudobdellovibrionaceae</taxon>
        <taxon>Bdellovibrio</taxon>
    </lineage>
</organism>
<feature type="signal peptide" evidence="1">
    <location>
        <begin position="1"/>
        <end position="18"/>
    </location>
</feature>
<dbReference type="RefSeq" id="WP_243536731.1">
    <property type="nucleotide sequence ID" value="NZ_CP093442.1"/>
</dbReference>
<reference evidence="2" key="1">
    <citation type="submission" date="2022-03" db="EMBL/GenBank/DDBJ databases">
        <title>Genome Identification and Characterization of new species Bdellovibrio reynosense LBG001 sp. nov. from a Mexico soil sample.</title>
        <authorList>
            <person name="Camilli A."/>
            <person name="Ajao Y."/>
            <person name="Guo X."/>
        </authorList>
    </citation>
    <scope>NUCLEOTIDE SEQUENCE</scope>
    <source>
        <strain evidence="2">LBG001</strain>
    </source>
</reference>
<proteinExistence type="predicted"/>
<evidence type="ECO:0000313" key="3">
    <source>
        <dbReference type="Proteomes" id="UP000830116"/>
    </source>
</evidence>
<dbReference type="Proteomes" id="UP000830116">
    <property type="component" value="Chromosome"/>
</dbReference>
<dbReference type="EMBL" id="CP093442">
    <property type="protein sequence ID" value="UOF00608.1"/>
    <property type="molecule type" value="Genomic_DNA"/>
</dbReference>
<accession>A0ABY4C6L7</accession>
<gene>
    <name evidence="2" type="ORF">MNR06_12965</name>
</gene>
<keyword evidence="3" id="KW-1185">Reference proteome</keyword>
<feature type="chain" id="PRO_5045857519" evidence="1">
    <location>
        <begin position="19"/>
        <end position="132"/>
    </location>
</feature>
<sequence length="132" mass="14396">MNKLVFLLVLLLGFSAQAKTTTVETLVKCQQDDGDQWIEVGIGLNDGPGLRAYVVAHNDDDLSAKLVTSVVVTKSNSNGEVVFQDKFGTIQLAVADRGTFLEGSFKLLQDGPNSIVQDNLKCYEKLPMSFEN</sequence>